<organism evidence="1">
    <name type="scientific">uncultured Sulfurovum sp</name>
    <dbReference type="NCBI Taxonomy" id="269237"/>
    <lineage>
        <taxon>Bacteria</taxon>
        <taxon>Pseudomonadati</taxon>
        <taxon>Campylobacterota</taxon>
        <taxon>Epsilonproteobacteria</taxon>
        <taxon>Campylobacterales</taxon>
        <taxon>Sulfurovaceae</taxon>
        <taxon>Sulfurovum</taxon>
        <taxon>environmental samples</taxon>
    </lineage>
</organism>
<evidence type="ECO:0000313" key="1">
    <source>
        <dbReference type="EMBL" id="CAA6808920.1"/>
    </source>
</evidence>
<reference evidence="1" key="1">
    <citation type="submission" date="2020-01" db="EMBL/GenBank/DDBJ databases">
        <authorList>
            <person name="Meier V. D."/>
            <person name="Meier V D."/>
        </authorList>
    </citation>
    <scope>NUCLEOTIDE SEQUENCE</scope>
    <source>
        <strain evidence="1">HLG_WM_MAG_05</strain>
    </source>
</reference>
<proteinExistence type="predicted"/>
<protein>
    <submittedName>
        <fullName evidence="1">Uncharacterized protein</fullName>
    </submittedName>
</protein>
<gene>
    <name evidence="1" type="ORF">HELGO_WM13742</name>
</gene>
<dbReference type="EMBL" id="CACVAU010000030">
    <property type="protein sequence ID" value="CAA6808920.1"/>
    <property type="molecule type" value="Genomic_DNA"/>
</dbReference>
<sequence length="56" mass="6394">MPFRTMGLTPERVYEVASATLHLKKIFETPLGRFSYRPIPRDWAIESREGDGVSAL</sequence>
<dbReference type="AlphaFoldDB" id="A0A6S6SNV2"/>
<name>A0A6S6SNV2_9BACT</name>
<accession>A0A6S6SNV2</accession>